<reference evidence="1" key="2">
    <citation type="journal article" date="2015" name="Data Brief">
        <title>Shoot transcriptome of the giant reed, Arundo donax.</title>
        <authorList>
            <person name="Barrero R.A."/>
            <person name="Guerrero F.D."/>
            <person name="Moolhuijzen P."/>
            <person name="Goolsby J.A."/>
            <person name="Tidwell J."/>
            <person name="Bellgard S.E."/>
            <person name="Bellgard M.I."/>
        </authorList>
    </citation>
    <scope>NUCLEOTIDE SEQUENCE</scope>
    <source>
        <tissue evidence="1">Shoot tissue taken approximately 20 cm above the soil surface</tissue>
    </source>
</reference>
<organism evidence="1">
    <name type="scientific">Arundo donax</name>
    <name type="common">Giant reed</name>
    <name type="synonym">Donax arundinaceus</name>
    <dbReference type="NCBI Taxonomy" id="35708"/>
    <lineage>
        <taxon>Eukaryota</taxon>
        <taxon>Viridiplantae</taxon>
        <taxon>Streptophyta</taxon>
        <taxon>Embryophyta</taxon>
        <taxon>Tracheophyta</taxon>
        <taxon>Spermatophyta</taxon>
        <taxon>Magnoliopsida</taxon>
        <taxon>Liliopsida</taxon>
        <taxon>Poales</taxon>
        <taxon>Poaceae</taxon>
        <taxon>PACMAD clade</taxon>
        <taxon>Arundinoideae</taxon>
        <taxon>Arundineae</taxon>
        <taxon>Arundo</taxon>
    </lineage>
</organism>
<reference evidence="1" key="1">
    <citation type="submission" date="2014-09" db="EMBL/GenBank/DDBJ databases">
        <authorList>
            <person name="Magalhaes I.L.F."/>
            <person name="Oliveira U."/>
            <person name="Santos F.R."/>
            <person name="Vidigal T.H.D.A."/>
            <person name="Brescovit A.D."/>
            <person name="Santos A.J."/>
        </authorList>
    </citation>
    <scope>NUCLEOTIDE SEQUENCE</scope>
    <source>
        <tissue evidence="1">Shoot tissue taken approximately 20 cm above the soil surface</tissue>
    </source>
</reference>
<sequence length="46" mass="4783">MIPSLEKSVSKPFTNPLLAALLSILVSTSPTKLNNSGDRGSPCLSP</sequence>
<accession>A0A0A9A3T7</accession>
<protein>
    <submittedName>
        <fullName evidence="1">Uncharacterized protein</fullName>
    </submittedName>
</protein>
<dbReference type="AlphaFoldDB" id="A0A0A9A3T7"/>
<name>A0A0A9A3T7_ARUDO</name>
<evidence type="ECO:0000313" key="1">
    <source>
        <dbReference type="EMBL" id="JAD43650.1"/>
    </source>
</evidence>
<dbReference type="EMBL" id="GBRH01254245">
    <property type="protein sequence ID" value="JAD43650.1"/>
    <property type="molecule type" value="Transcribed_RNA"/>
</dbReference>
<proteinExistence type="predicted"/>